<dbReference type="EMBL" id="CALNXI010000094">
    <property type="protein sequence ID" value="CAH3018702.1"/>
    <property type="molecule type" value="Genomic_DNA"/>
</dbReference>
<keyword evidence="4" id="KW-1185">Reference proteome</keyword>
<organism evidence="3 4">
    <name type="scientific">Porites evermanni</name>
    <dbReference type="NCBI Taxonomy" id="104178"/>
    <lineage>
        <taxon>Eukaryota</taxon>
        <taxon>Metazoa</taxon>
        <taxon>Cnidaria</taxon>
        <taxon>Anthozoa</taxon>
        <taxon>Hexacorallia</taxon>
        <taxon>Scleractinia</taxon>
        <taxon>Fungiina</taxon>
        <taxon>Poritidae</taxon>
        <taxon>Porites</taxon>
    </lineage>
</organism>
<sequence>MKVAVFKLVFIVLTLAFATAKHEAVASKASSSAAAMNVLSKCPQSKCLTDSVACLAGAQYSSTESSDHTKKLENLEKEVSRSSKSRTGKSRQPSGFALLDSNGRLRHNLLAAGYDKYFAYYLAWQSLHMAAAAACRGSTASGGSGSWANSVMTRNTVERKTSAQICAQTVYRNCDAEVSIYGKKGKATKNGMVVDAFYNYHCNHAANGGSEVSSSDETVMNYSYPYFSFCCCRK</sequence>
<evidence type="ECO:0000313" key="4">
    <source>
        <dbReference type="Proteomes" id="UP001159427"/>
    </source>
</evidence>
<dbReference type="Proteomes" id="UP001159427">
    <property type="component" value="Unassembled WGS sequence"/>
</dbReference>
<feature type="region of interest" description="Disordered" evidence="1">
    <location>
        <begin position="66"/>
        <end position="95"/>
    </location>
</feature>
<accession>A0ABN8LSF8</accession>
<keyword evidence="2" id="KW-0732">Signal</keyword>
<feature type="compositionally biased region" description="Basic and acidic residues" evidence="1">
    <location>
        <begin position="66"/>
        <end position="81"/>
    </location>
</feature>
<evidence type="ECO:0000256" key="1">
    <source>
        <dbReference type="SAM" id="MobiDB-lite"/>
    </source>
</evidence>
<evidence type="ECO:0000313" key="3">
    <source>
        <dbReference type="EMBL" id="CAH3018702.1"/>
    </source>
</evidence>
<comment type="caution">
    <text evidence="3">The sequence shown here is derived from an EMBL/GenBank/DDBJ whole genome shotgun (WGS) entry which is preliminary data.</text>
</comment>
<evidence type="ECO:0000256" key="2">
    <source>
        <dbReference type="SAM" id="SignalP"/>
    </source>
</evidence>
<feature type="chain" id="PRO_5046727222" evidence="2">
    <location>
        <begin position="21"/>
        <end position="234"/>
    </location>
</feature>
<feature type="signal peptide" evidence="2">
    <location>
        <begin position="1"/>
        <end position="20"/>
    </location>
</feature>
<gene>
    <name evidence="3" type="ORF">PEVE_00044411</name>
</gene>
<protein>
    <submittedName>
        <fullName evidence="3">Uncharacterized protein</fullName>
    </submittedName>
</protein>
<proteinExistence type="predicted"/>
<reference evidence="3 4" key="1">
    <citation type="submission" date="2022-05" db="EMBL/GenBank/DDBJ databases">
        <authorList>
            <consortium name="Genoscope - CEA"/>
            <person name="William W."/>
        </authorList>
    </citation>
    <scope>NUCLEOTIDE SEQUENCE [LARGE SCALE GENOMIC DNA]</scope>
</reference>
<name>A0ABN8LSF8_9CNID</name>